<evidence type="ECO:0000313" key="1">
    <source>
        <dbReference type="EMBL" id="KAJ7995844.1"/>
    </source>
</evidence>
<comment type="caution">
    <text evidence="1">The sequence shown here is derived from an EMBL/GenBank/DDBJ whole genome shotgun (WGS) entry which is preliminary data.</text>
</comment>
<name>A0ACC2FWL0_DALPE</name>
<accession>A0ACC2FWL0</accession>
<protein>
    <submittedName>
        <fullName evidence="1">Uncharacterized protein</fullName>
    </submittedName>
</protein>
<sequence length="166" mass="18318">MRRDGANGFHPTEIMELVCSLWAALLAGVNFVNSRTFYKQTPGMAWISDEEERALLLLQGADQPGASSDELIHQHSVLKSLSEQWLCLITTAPAHHPSTGRGVEEGPTSDLHPERRFTGEYHNDPRVGARPVDCSAPQVVLPHPLQVQHQILIPAHSTTSRTSTEQ</sequence>
<organism evidence="1 2">
    <name type="scientific">Dallia pectoralis</name>
    <name type="common">Alaska blackfish</name>
    <dbReference type="NCBI Taxonomy" id="75939"/>
    <lineage>
        <taxon>Eukaryota</taxon>
        <taxon>Metazoa</taxon>
        <taxon>Chordata</taxon>
        <taxon>Craniata</taxon>
        <taxon>Vertebrata</taxon>
        <taxon>Euteleostomi</taxon>
        <taxon>Actinopterygii</taxon>
        <taxon>Neopterygii</taxon>
        <taxon>Teleostei</taxon>
        <taxon>Protacanthopterygii</taxon>
        <taxon>Esociformes</taxon>
        <taxon>Umbridae</taxon>
        <taxon>Dallia</taxon>
    </lineage>
</organism>
<gene>
    <name evidence="1" type="ORF">DPEC_G00230930</name>
</gene>
<proteinExistence type="predicted"/>
<dbReference type="EMBL" id="CM055747">
    <property type="protein sequence ID" value="KAJ7995844.1"/>
    <property type="molecule type" value="Genomic_DNA"/>
</dbReference>
<keyword evidence="2" id="KW-1185">Reference proteome</keyword>
<dbReference type="Proteomes" id="UP001157502">
    <property type="component" value="Chromosome 20"/>
</dbReference>
<reference evidence="1" key="1">
    <citation type="submission" date="2021-05" db="EMBL/GenBank/DDBJ databases">
        <authorList>
            <person name="Pan Q."/>
            <person name="Jouanno E."/>
            <person name="Zahm M."/>
            <person name="Klopp C."/>
            <person name="Cabau C."/>
            <person name="Louis A."/>
            <person name="Berthelot C."/>
            <person name="Parey E."/>
            <person name="Roest Crollius H."/>
            <person name="Montfort J."/>
            <person name="Robinson-Rechavi M."/>
            <person name="Bouchez O."/>
            <person name="Lampietro C."/>
            <person name="Lopez Roques C."/>
            <person name="Donnadieu C."/>
            <person name="Postlethwait J."/>
            <person name="Bobe J."/>
            <person name="Dillon D."/>
            <person name="Chandos A."/>
            <person name="von Hippel F."/>
            <person name="Guiguen Y."/>
        </authorList>
    </citation>
    <scope>NUCLEOTIDE SEQUENCE</scope>
    <source>
        <strain evidence="1">YG-Jan2019</strain>
    </source>
</reference>
<evidence type="ECO:0000313" key="2">
    <source>
        <dbReference type="Proteomes" id="UP001157502"/>
    </source>
</evidence>